<dbReference type="PRINTS" id="PR00885">
    <property type="entry name" value="BCTERIALGSPH"/>
</dbReference>
<dbReference type="RefSeq" id="WP_035550439.1">
    <property type="nucleotide sequence ID" value="NZ_AWFH01000010.1"/>
</dbReference>
<evidence type="ECO:0000313" key="7">
    <source>
        <dbReference type="Proteomes" id="UP000024547"/>
    </source>
</evidence>
<dbReference type="InterPro" id="IPR012902">
    <property type="entry name" value="N_methyl_site"/>
</dbReference>
<dbReference type="Proteomes" id="UP000024547">
    <property type="component" value="Unassembled WGS sequence"/>
</dbReference>
<dbReference type="GO" id="GO:0015628">
    <property type="term" value="P:protein secretion by the type II secretion system"/>
    <property type="evidence" value="ECO:0007669"/>
    <property type="project" value="InterPro"/>
</dbReference>
<dbReference type="InterPro" id="IPR045584">
    <property type="entry name" value="Pilin-like"/>
</dbReference>
<dbReference type="Pfam" id="PF07963">
    <property type="entry name" value="N_methyl"/>
    <property type="match status" value="1"/>
</dbReference>
<evidence type="ECO:0000256" key="3">
    <source>
        <dbReference type="ARBA" id="ARBA00022692"/>
    </source>
</evidence>
<evidence type="ECO:0000256" key="5">
    <source>
        <dbReference type="ARBA" id="ARBA00023136"/>
    </source>
</evidence>
<dbReference type="GO" id="GO:0015627">
    <property type="term" value="C:type II protein secretion system complex"/>
    <property type="evidence" value="ECO:0007669"/>
    <property type="project" value="InterPro"/>
</dbReference>
<reference evidence="6 7" key="1">
    <citation type="journal article" date="2014" name="Antonie Van Leeuwenhoek">
        <title>Hyphomonas beringensis sp. nov. and Hyphomonas chukchiensis sp. nov., isolated from surface seawater of the Bering Sea and Chukchi Sea.</title>
        <authorList>
            <person name="Li C."/>
            <person name="Lai Q."/>
            <person name="Li G."/>
            <person name="Dong C."/>
            <person name="Wang J."/>
            <person name="Liao Y."/>
            <person name="Shao Z."/>
        </authorList>
    </citation>
    <scope>NUCLEOTIDE SEQUENCE [LARGE SCALE GENOMIC DNA]</scope>
    <source>
        <strain evidence="6 7">22II1-22F38</strain>
    </source>
</reference>
<protein>
    <recommendedName>
        <fullName evidence="8">General secretion pathway protein H</fullName>
    </recommendedName>
</protein>
<dbReference type="Gene3D" id="3.55.40.10">
    <property type="entry name" value="minor pseudopilin epsh domain"/>
    <property type="match status" value="1"/>
</dbReference>
<dbReference type="AlphaFoldDB" id="A0A059E403"/>
<keyword evidence="2" id="KW-0488">Methylation</keyword>
<dbReference type="OrthoDB" id="7618723at2"/>
<comment type="subcellular location">
    <subcellularLocation>
        <location evidence="1">Membrane</location>
        <topology evidence="1">Single-pass membrane protein</topology>
    </subcellularLocation>
</comment>
<accession>A0A059E403</accession>
<evidence type="ECO:0000256" key="1">
    <source>
        <dbReference type="ARBA" id="ARBA00004167"/>
    </source>
</evidence>
<dbReference type="STRING" id="1280948.HY36_16055"/>
<dbReference type="EMBL" id="AWFH01000010">
    <property type="protein sequence ID" value="KCZ62282.1"/>
    <property type="molecule type" value="Genomic_DNA"/>
</dbReference>
<evidence type="ECO:0008006" key="8">
    <source>
        <dbReference type="Google" id="ProtNLM"/>
    </source>
</evidence>
<name>A0A059E403_9PROT</name>
<dbReference type="GeneID" id="92500584"/>
<keyword evidence="3" id="KW-0812">Transmembrane</keyword>
<keyword evidence="4" id="KW-1133">Transmembrane helix</keyword>
<dbReference type="NCBIfam" id="TIGR02532">
    <property type="entry name" value="IV_pilin_GFxxxE"/>
    <property type="match status" value="1"/>
</dbReference>
<dbReference type="PATRIC" id="fig|1280948.3.peg.1439"/>
<sequence>MKLSSSSQSGMSLVEVLVALFILALASAAIVMTLPRQPSGLDRELARLEDAIERISDEAISSGELRAIHLTAQGYQSQSWANGDWVAMARSNHRLPSSIQLAVRKGRDDRKDWPAIVADPTGMVSGRPLTLREGTAVRTINVSAAGQFRVER</sequence>
<organism evidence="6 7">
    <name type="scientific">Hyphomonas atlantica</name>
    <dbReference type="NCBI Taxonomy" id="1280948"/>
    <lineage>
        <taxon>Bacteria</taxon>
        <taxon>Pseudomonadati</taxon>
        <taxon>Pseudomonadota</taxon>
        <taxon>Alphaproteobacteria</taxon>
        <taxon>Hyphomonadales</taxon>
        <taxon>Hyphomonadaceae</taxon>
        <taxon>Hyphomonas</taxon>
    </lineage>
</organism>
<dbReference type="eggNOG" id="ENOG502ZIWH">
    <property type="taxonomic scope" value="Bacteria"/>
</dbReference>
<comment type="caution">
    <text evidence="6">The sequence shown here is derived from an EMBL/GenBank/DDBJ whole genome shotgun (WGS) entry which is preliminary data.</text>
</comment>
<evidence type="ECO:0000256" key="2">
    <source>
        <dbReference type="ARBA" id="ARBA00022481"/>
    </source>
</evidence>
<dbReference type="SUPFAM" id="SSF54523">
    <property type="entry name" value="Pili subunits"/>
    <property type="match status" value="1"/>
</dbReference>
<keyword evidence="5" id="KW-0472">Membrane</keyword>
<evidence type="ECO:0000256" key="4">
    <source>
        <dbReference type="ARBA" id="ARBA00022989"/>
    </source>
</evidence>
<evidence type="ECO:0000313" key="6">
    <source>
        <dbReference type="EMBL" id="KCZ62282.1"/>
    </source>
</evidence>
<keyword evidence="7" id="KW-1185">Reference proteome</keyword>
<proteinExistence type="predicted"/>
<dbReference type="GO" id="GO:0016020">
    <property type="term" value="C:membrane"/>
    <property type="evidence" value="ECO:0007669"/>
    <property type="project" value="UniProtKB-SubCell"/>
</dbReference>
<gene>
    <name evidence="6" type="ORF">HY36_16055</name>
</gene>
<dbReference type="InterPro" id="IPR002416">
    <property type="entry name" value="T2SS_protein-GspH"/>
</dbReference>
<dbReference type="PROSITE" id="PS00409">
    <property type="entry name" value="PROKAR_NTER_METHYL"/>
    <property type="match status" value="1"/>
</dbReference>